<dbReference type="RefSeq" id="WP_279527401.1">
    <property type="nucleotide sequence ID" value="NZ_CP122312.1"/>
</dbReference>
<name>A0ABD5Z621_9EURY</name>
<feature type="domain" description="Methyltransferase" evidence="1">
    <location>
        <begin position="45"/>
        <end position="132"/>
    </location>
</feature>
<protein>
    <submittedName>
        <fullName evidence="2">Class I SAM-dependent methyltransferase</fullName>
        <ecNumber evidence="2">2.1.1.-</ecNumber>
    </submittedName>
</protein>
<evidence type="ECO:0000259" key="1">
    <source>
        <dbReference type="Pfam" id="PF13649"/>
    </source>
</evidence>
<dbReference type="EMBL" id="JBHTAR010000011">
    <property type="protein sequence ID" value="MFC7200625.1"/>
    <property type="molecule type" value="Genomic_DNA"/>
</dbReference>
<dbReference type="Proteomes" id="UP001596447">
    <property type="component" value="Unassembled WGS sequence"/>
</dbReference>
<dbReference type="SUPFAM" id="SSF53335">
    <property type="entry name" value="S-adenosyl-L-methionine-dependent methyltransferases"/>
    <property type="match status" value="1"/>
</dbReference>
<dbReference type="AlphaFoldDB" id="A0ABD5Z621"/>
<comment type="caution">
    <text evidence="2">The sequence shown here is derived from an EMBL/GenBank/DDBJ whole genome shotgun (WGS) entry which is preliminary data.</text>
</comment>
<organism evidence="2 3">
    <name type="scientific">Halospeciosus flavus</name>
    <dbReference type="NCBI Taxonomy" id="3032283"/>
    <lineage>
        <taxon>Archaea</taxon>
        <taxon>Methanobacteriati</taxon>
        <taxon>Methanobacteriota</taxon>
        <taxon>Stenosarchaea group</taxon>
        <taxon>Halobacteria</taxon>
        <taxon>Halobacteriales</taxon>
        <taxon>Halobacteriaceae</taxon>
        <taxon>Halospeciosus</taxon>
    </lineage>
</organism>
<keyword evidence="2" id="KW-0489">Methyltransferase</keyword>
<keyword evidence="3" id="KW-1185">Reference proteome</keyword>
<gene>
    <name evidence="2" type="ORF">ACFQJ9_14585</name>
</gene>
<reference evidence="2 3" key="1">
    <citation type="journal article" date="2019" name="Int. J. Syst. Evol. Microbiol.">
        <title>The Global Catalogue of Microorganisms (GCM) 10K type strain sequencing project: providing services to taxonomists for standard genome sequencing and annotation.</title>
        <authorList>
            <consortium name="The Broad Institute Genomics Platform"/>
            <consortium name="The Broad Institute Genome Sequencing Center for Infectious Disease"/>
            <person name="Wu L."/>
            <person name="Ma J."/>
        </authorList>
    </citation>
    <scope>NUCLEOTIDE SEQUENCE [LARGE SCALE GENOMIC DNA]</scope>
    <source>
        <strain evidence="2 3">XZGYJ-43</strain>
    </source>
</reference>
<dbReference type="Gene3D" id="3.40.50.150">
    <property type="entry name" value="Vaccinia Virus protein VP39"/>
    <property type="match status" value="1"/>
</dbReference>
<dbReference type="Pfam" id="PF13649">
    <property type="entry name" value="Methyltransf_25"/>
    <property type="match status" value="1"/>
</dbReference>
<dbReference type="GO" id="GO:0032259">
    <property type="term" value="P:methylation"/>
    <property type="evidence" value="ECO:0007669"/>
    <property type="project" value="UniProtKB-KW"/>
</dbReference>
<sequence length="219" mass="23471">MSDEVQSFYTRIAPVFDLVARYTPGVGAARRVAAETLALTPGDTVLDVGCGTGANAPTLREQVGASGRVVGVDLTEALLRRARTRGVDVVRGDATRLPVDGPVDGVLATFVVGMFEDPETVVSSWLDCLTEGDRLVVLEATSSDHPFGRVANPLFERFVRTGAPDPQGGRDEREHDAGVRSLLDERVATAERTLRVAEGVTVEKRTRLAGFLTLLVAER</sequence>
<accession>A0ABD5Z621</accession>
<dbReference type="GO" id="GO:0008168">
    <property type="term" value="F:methyltransferase activity"/>
    <property type="evidence" value="ECO:0007669"/>
    <property type="project" value="UniProtKB-KW"/>
</dbReference>
<dbReference type="InterPro" id="IPR029063">
    <property type="entry name" value="SAM-dependent_MTases_sf"/>
</dbReference>
<dbReference type="PANTHER" id="PTHR43591:SF24">
    <property type="entry name" value="2-METHOXY-6-POLYPRENYL-1,4-BENZOQUINOL METHYLASE, MITOCHONDRIAL"/>
    <property type="match status" value="1"/>
</dbReference>
<evidence type="ECO:0000313" key="2">
    <source>
        <dbReference type="EMBL" id="MFC7200625.1"/>
    </source>
</evidence>
<dbReference type="PANTHER" id="PTHR43591">
    <property type="entry name" value="METHYLTRANSFERASE"/>
    <property type="match status" value="1"/>
</dbReference>
<dbReference type="EC" id="2.1.1.-" evidence="2"/>
<evidence type="ECO:0000313" key="3">
    <source>
        <dbReference type="Proteomes" id="UP001596447"/>
    </source>
</evidence>
<dbReference type="InterPro" id="IPR041698">
    <property type="entry name" value="Methyltransf_25"/>
</dbReference>
<keyword evidence="2" id="KW-0808">Transferase</keyword>
<proteinExistence type="predicted"/>
<dbReference type="CDD" id="cd02440">
    <property type="entry name" value="AdoMet_MTases"/>
    <property type="match status" value="1"/>
</dbReference>